<keyword evidence="3" id="KW-0597">Phosphoprotein</keyword>
<dbReference type="SMART" id="SM00388">
    <property type="entry name" value="HisKA"/>
    <property type="match status" value="1"/>
</dbReference>
<dbReference type="InterPro" id="IPR036097">
    <property type="entry name" value="HisK_dim/P_sf"/>
</dbReference>
<feature type="domain" description="Histidine kinase" evidence="6">
    <location>
        <begin position="182"/>
        <end position="408"/>
    </location>
</feature>
<proteinExistence type="predicted"/>
<evidence type="ECO:0000259" key="6">
    <source>
        <dbReference type="PROSITE" id="PS50109"/>
    </source>
</evidence>
<dbReference type="PRINTS" id="PR00344">
    <property type="entry name" value="BCTRLSENSOR"/>
</dbReference>
<keyword evidence="5 7" id="KW-0418">Kinase</keyword>
<reference evidence="7 8" key="1">
    <citation type="submission" date="2020-02" db="EMBL/GenBank/DDBJ databases">
        <title>Draft genome sequence of two Spirosoma agri KCTC 52727 and Spirosoma terrae KCTC 52035.</title>
        <authorList>
            <person name="Rojas J."/>
            <person name="Ambika Manirajan B."/>
            <person name="Ratering S."/>
            <person name="Suarez C."/>
            <person name="Schnell S."/>
        </authorList>
    </citation>
    <scope>NUCLEOTIDE SEQUENCE [LARGE SCALE GENOMIC DNA]</scope>
    <source>
        <strain evidence="7 8">KCTC 52727</strain>
    </source>
</reference>
<dbReference type="Gene3D" id="3.30.565.10">
    <property type="entry name" value="Histidine kinase-like ATPase, C-terminal domain"/>
    <property type="match status" value="1"/>
</dbReference>
<gene>
    <name evidence="7" type="ORF">GK091_05375</name>
</gene>
<evidence type="ECO:0000256" key="1">
    <source>
        <dbReference type="ARBA" id="ARBA00000085"/>
    </source>
</evidence>
<dbReference type="EC" id="2.7.13.3" evidence="2"/>
<evidence type="ECO:0000256" key="5">
    <source>
        <dbReference type="ARBA" id="ARBA00022777"/>
    </source>
</evidence>
<dbReference type="SUPFAM" id="SSF55785">
    <property type="entry name" value="PYP-like sensor domain (PAS domain)"/>
    <property type="match status" value="1"/>
</dbReference>
<dbReference type="InterPro" id="IPR004358">
    <property type="entry name" value="Sig_transdc_His_kin-like_C"/>
</dbReference>
<evidence type="ECO:0000313" key="7">
    <source>
        <dbReference type="EMBL" id="NEU66304.1"/>
    </source>
</evidence>
<accession>A0A6M0IDL2</accession>
<dbReference type="CDD" id="cd00082">
    <property type="entry name" value="HisKA"/>
    <property type="match status" value="1"/>
</dbReference>
<dbReference type="InterPro" id="IPR052162">
    <property type="entry name" value="Sensor_kinase/Photoreceptor"/>
</dbReference>
<dbReference type="PANTHER" id="PTHR43304">
    <property type="entry name" value="PHYTOCHROME-LIKE PROTEIN CPH1"/>
    <property type="match status" value="1"/>
</dbReference>
<dbReference type="Proteomes" id="UP000477386">
    <property type="component" value="Unassembled WGS sequence"/>
</dbReference>
<dbReference type="Pfam" id="PF02518">
    <property type="entry name" value="HATPase_c"/>
    <property type="match status" value="1"/>
</dbReference>
<dbReference type="FunFam" id="3.30.565.10:FF:000006">
    <property type="entry name" value="Sensor histidine kinase WalK"/>
    <property type="match status" value="1"/>
</dbReference>
<dbReference type="PANTHER" id="PTHR43304:SF1">
    <property type="entry name" value="PAC DOMAIN-CONTAINING PROTEIN"/>
    <property type="match status" value="1"/>
</dbReference>
<dbReference type="SUPFAM" id="SSF55874">
    <property type="entry name" value="ATPase domain of HSP90 chaperone/DNA topoisomerase II/histidine kinase"/>
    <property type="match status" value="1"/>
</dbReference>
<protein>
    <recommendedName>
        <fullName evidence="2">histidine kinase</fullName>
        <ecNumber evidence="2">2.7.13.3</ecNumber>
    </recommendedName>
</protein>
<evidence type="ECO:0000256" key="3">
    <source>
        <dbReference type="ARBA" id="ARBA00022553"/>
    </source>
</evidence>
<comment type="catalytic activity">
    <reaction evidence="1">
        <text>ATP + protein L-histidine = ADP + protein N-phospho-L-histidine.</text>
        <dbReference type="EC" id="2.7.13.3"/>
    </reaction>
</comment>
<dbReference type="SMART" id="SM00387">
    <property type="entry name" value="HATPase_c"/>
    <property type="match status" value="1"/>
</dbReference>
<evidence type="ECO:0000256" key="4">
    <source>
        <dbReference type="ARBA" id="ARBA00022679"/>
    </source>
</evidence>
<dbReference type="AlphaFoldDB" id="A0A6M0IDL2"/>
<dbReference type="InterPro" id="IPR005467">
    <property type="entry name" value="His_kinase_dom"/>
</dbReference>
<organism evidence="7 8">
    <name type="scientific">Spirosoma agri</name>
    <dbReference type="NCBI Taxonomy" id="1987381"/>
    <lineage>
        <taxon>Bacteria</taxon>
        <taxon>Pseudomonadati</taxon>
        <taxon>Bacteroidota</taxon>
        <taxon>Cytophagia</taxon>
        <taxon>Cytophagales</taxon>
        <taxon>Cytophagaceae</taxon>
        <taxon>Spirosoma</taxon>
    </lineage>
</organism>
<dbReference type="Gene3D" id="3.30.450.20">
    <property type="entry name" value="PAS domain"/>
    <property type="match status" value="1"/>
</dbReference>
<dbReference type="GO" id="GO:0000155">
    <property type="term" value="F:phosphorelay sensor kinase activity"/>
    <property type="evidence" value="ECO:0007669"/>
    <property type="project" value="InterPro"/>
</dbReference>
<keyword evidence="8" id="KW-1185">Reference proteome</keyword>
<dbReference type="InterPro" id="IPR003661">
    <property type="entry name" value="HisK_dim/P_dom"/>
</dbReference>
<dbReference type="SUPFAM" id="SSF47384">
    <property type="entry name" value="Homodimeric domain of signal transducing histidine kinase"/>
    <property type="match status" value="1"/>
</dbReference>
<dbReference type="InterPro" id="IPR035965">
    <property type="entry name" value="PAS-like_dom_sf"/>
</dbReference>
<comment type="caution">
    <text evidence="7">The sequence shown here is derived from an EMBL/GenBank/DDBJ whole genome shotgun (WGS) entry which is preliminary data.</text>
</comment>
<dbReference type="InterPro" id="IPR003594">
    <property type="entry name" value="HATPase_dom"/>
</dbReference>
<evidence type="ECO:0000256" key="2">
    <source>
        <dbReference type="ARBA" id="ARBA00012438"/>
    </source>
</evidence>
<dbReference type="Pfam" id="PF00512">
    <property type="entry name" value="HisKA"/>
    <property type="match status" value="1"/>
</dbReference>
<dbReference type="Gene3D" id="1.10.287.130">
    <property type="match status" value="1"/>
</dbReference>
<dbReference type="PROSITE" id="PS50109">
    <property type="entry name" value="HIS_KIN"/>
    <property type="match status" value="1"/>
</dbReference>
<name>A0A6M0IDL2_9BACT</name>
<dbReference type="InterPro" id="IPR036890">
    <property type="entry name" value="HATPase_C_sf"/>
</dbReference>
<keyword evidence="4" id="KW-0808">Transferase</keyword>
<sequence>MTSDIDTIDNESLFRSIVMESPIPIALLVGRELIITVANDPQLAVWGKGNDVFGLSLARAIPEMEGQPFLAILDEVFATGKTFSTNNTPANMVSNGVTRTVYFDFSFKAIRNRQGAVYGIIATGIEITQQIADRQALLLSEERYRQLSADLDRQIQERTRQLEHSIQDLRRSNENLQQFAFVASHDLQEPLRKVQQFGDLLRSQYSHLLGEGVTYIERMQSAASRMSTLIRDLLSFSRISTQRDTNGDVSLTTIVEAALRSLEVATDETNATIQLSSLPTVEGDHSQLEQLFQNLLSNALKFHKPGVFPHIQIKAGWVAADNLPEDVKPSRYAIAYHRIDIIDNGVGFDEKYLDRIFQVFQRLYGKNDYAGTGIGLAICEKVVANHGGAITASSQPGQGATFSIYLPV</sequence>
<evidence type="ECO:0000313" key="8">
    <source>
        <dbReference type="Proteomes" id="UP000477386"/>
    </source>
</evidence>
<dbReference type="EMBL" id="JAAGNZ010000001">
    <property type="protein sequence ID" value="NEU66304.1"/>
    <property type="molecule type" value="Genomic_DNA"/>
</dbReference>